<evidence type="ECO:0000256" key="1">
    <source>
        <dbReference type="ARBA" id="ARBA00022612"/>
    </source>
</evidence>
<keyword evidence="5" id="KW-1185">Reference proteome</keyword>
<dbReference type="InterPro" id="IPR018925">
    <property type="entry name" value="XtmA-like_N"/>
</dbReference>
<dbReference type="InterPro" id="IPR038713">
    <property type="entry name" value="Terminase_Gp1_N_sf"/>
</dbReference>
<dbReference type="Proteomes" id="UP000199376">
    <property type="component" value="Unassembled WGS sequence"/>
</dbReference>
<evidence type="ECO:0000256" key="2">
    <source>
        <dbReference type="ARBA" id="ARBA00023219"/>
    </source>
</evidence>
<dbReference type="InterPro" id="IPR052404">
    <property type="entry name" value="SPP1-like_terminase"/>
</dbReference>
<keyword evidence="1" id="KW-1188">Viral release from host cell</keyword>
<proteinExistence type="predicted"/>
<dbReference type="STRING" id="283737.SAMN05660453_0031"/>
<dbReference type="RefSeq" id="WP_091503292.1">
    <property type="nucleotide sequence ID" value="NZ_FOLI01000011.1"/>
</dbReference>
<sequence>MTKRDKAKQDYLAGMKYKDIADKYDVSLSTVKSWKARYWSDETKVAISDKKVATKSQKVATKKELHPAIQELEDSDLNDKQKAFVREYVRLANATQAYINAYGVDYETAMVNGSRLLRNAKVQEEIKRLRQARLKELDIDVFSLVDDMVKEAKADIGSYADWGSDEFQYTDEATGKELTGHKSWVALKDKSKVDTKAIKKITVGKDGPIVELHDRNKARKELLEYLNGKGVFDSGTSNGEMIINMDSFEGKGNGNN</sequence>
<dbReference type="PANTHER" id="PTHR41328:SF2">
    <property type="entry name" value="TERMINASE SMALL SUBUNIT"/>
    <property type="match status" value="1"/>
</dbReference>
<evidence type="ECO:0000313" key="4">
    <source>
        <dbReference type="EMBL" id="SFC23914.1"/>
    </source>
</evidence>
<evidence type="ECO:0000259" key="3">
    <source>
        <dbReference type="Pfam" id="PF10668"/>
    </source>
</evidence>
<protein>
    <submittedName>
        <fullName evidence="4">Phage terminase small subunit</fullName>
    </submittedName>
</protein>
<dbReference type="GO" id="GO:0051276">
    <property type="term" value="P:chromosome organization"/>
    <property type="evidence" value="ECO:0007669"/>
    <property type="project" value="InterPro"/>
</dbReference>
<dbReference type="AlphaFoldDB" id="A0A1I1HIW3"/>
<name>A0A1I1HIW3_9LACO</name>
<dbReference type="Pfam" id="PF03592">
    <property type="entry name" value="Terminase_2"/>
    <property type="match status" value="1"/>
</dbReference>
<feature type="domain" description="PBSX phage terminase small subunit-like N-terminal" evidence="3">
    <location>
        <begin position="3"/>
        <end position="56"/>
    </location>
</feature>
<gene>
    <name evidence="4" type="ORF">SAMN05660453_0031</name>
</gene>
<dbReference type="PANTHER" id="PTHR41328">
    <property type="entry name" value="TERMINASE SMALL SUBUNIT-RELATED"/>
    <property type="match status" value="1"/>
</dbReference>
<reference evidence="4 5" key="1">
    <citation type="submission" date="2016-10" db="EMBL/GenBank/DDBJ databases">
        <authorList>
            <person name="de Groot N.N."/>
        </authorList>
    </citation>
    <scope>NUCLEOTIDE SEQUENCE [LARGE SCALE GENOMIC DNA]</scope>
    <source>
        <strain evidence="4 5">DSM 19113</strain>
    </source>
</reference>
<dbReference type="Pfam" id="PF10668">
    <property type="entry name" value="Phage_terminase"/>
    <property type="match status" value="1"/>
</dbReference>
<organism evidence="4 5">
    <name type="scientific">Fructobacillus durionis</name>
    <dbReference type="NCBI Taxonomy" id="283737"/>
    <lineage>
        <taxon>Bacteria</taxon>
        <taxon>Bacillati</taxon>
        <taxon>Bacillota</taxon>
        <taxon>Bacilli</taxon>
        <taxon>Lactobacillales</taxon>
        <taxon>Lactobacillaceae</taxon>
        <taxon>Fructobacillus</taxon>
    </lineage>
</organism>
<accession>A0A1I1HIW3</accession>
<dbReference type="Gene3D" id="1.10.10.1400">
    <property type="entry name" value="Terminase, small subunit, N-terminal DNA-binding domain, HTH motif"/>
    <property type="match status" value="1"/>
</dbReference>
<dbReference type="InterPro" id="IPR005335">
    <property type="entry name" value="Terminase_ssu"/>
</dbReference>
<keyword evidence="2" id="KW-0231">Viral genome packaging</keyword>
<dbReference type="EMBL" id="FOLI01000011">
    <property type="protein sequence ID" value="SFC23914.1"/>
    <property type="molecule type" value="Genomic_DNA"/>
</dbReference>
<dbReference type="OrthoDB" id="7358785at2"/>
<evidence type="ECO:0000313" key="5">
    <source>
        <dbReference type="Proteomes" id="UP000199376"/>
    </source>
</evidence>